<name>I7G737_MACFA</name>
<dbReference type="EMBL" id="AB173259">
    <property type="protein sequence ID" value="BAE90321.1"/>
    <property type="molecule type" value="mRNA"/>
</dbReference>
<sequence length="42" mass="4784">MVRLSLYLKKKGWLGMVACLWFRLTREAGVGGSFEPGSLRLR</sequence>
<dbReference type="AlphaFoldDB" id="I7G737"/>
<dbReference type="GO" id="GO:0006508">
    <property type="term" value="P:proteolysis"/>
    <property type="evidence" value="ECO:0007669"/>
    <property type="project" value="UniProtKB-KW"/>
</dbReference>
<accession>I7G737</accession>
<protein>
    <submittedName>
        <fullName evidence="1">Macaca fascicularis brain cDNA clone: QflA-21755, similar to human ubiquitin specific protease 14 (tRNA-guaninetransglycosylase) (USP14), mRNA, RefSeq: NM_005151.2</fullName>
    </submittedName>
</protein>
<reference evidence="1" key="1">
    <citation type="journal article" date="2007" name="PLoS Biol.">
        <title>Rate of evolution in brain-expressed genes in humans and other primates.</title>
        <authorList>
            <person name="Wang H.-Y."/>
            <person name="Chien H.-C."/>
            <person name="Osada N."/>
            <person name="Hashimoto K."/>
            <person name="Sugano S."/>
            <person name="Gojobori T."/>
            <person name="Chou C.-K."/>
            <person name="Tsai S.-F."/>
            <person name="Wu C.-I."/>
            <person name="Shen C.-K.J."/>
        </authorList>
    </citation>
    <scope>NUCLEOTIDE SEQUENCE</scope>
</reference>
<evidence type="ECO:0000313" key="1">
    <source>
        <dbReference type="EMBL" id="BAE90321.1"/>
    </source>
</evidence>
<keyword evidence="1" id="KW-0645">Protease</keyword>
<dbReference type="GO" id="GO:0008233">
    <property type="term" value="F:peptidase activity"/>
    <property type="evidence" value="ECO:0007669"/>
    <property type="project" value="UniProtKB-KW"/>
</dbReference>
<keyword evidence="1" id="KW-0378">Hydrolase</keyword>
<organism evidence="1">
    <name type="scientific">Macaca fascicularis</name>
    <name type="common">Crab-eating macaque</name>
    <name type="synonym">Cynomolgus monkey</name>
    <dbReference type="NCBI Taxonomy" id="9541"/>
    <lineage>
        <taxon>Eukaryota</taxon>
        <taxon>Metazoa</taxon>
        <taxon>Chordata</taxon>
        <taxon>Craniata</taxon>
        <taxon>Vertebrata</taxon>
        <taxon>Euteleostomi</taxon>
        <taxon>Mammalia</taxon>
        <taxon>Eutheria</taxon>
        <taxon>Euarchontoglires</taxon>
        <taxon>Primates</taxon>
        <taxon>Haplorrhini</taxon>
        <taxon>Catarrhini</taxon>
        <taxon>Cercopithecidae</taxon>
        <taxon>Cercopithecinae</taxon>
        <taxon>Macaca</taxon>
    </lineage>
</organism>
<proteinExistence type="evidence at transcript level"/>